<dbReference type="InterPro" id="IPR029058">
    <property type="entry name" value="AB_hydrolase_fold"/>
</dbReference>
<evidence type="ECO:0000313" key="5">
    <source>
        <dbReference type="Proteomes" id="UP001523216"/>
    </source>
</evidence>
<keyword evidence="2 4" id="KW-0378">Hydrolase</keyword>
<organism evidence="4 5">
    <name type="scientific">Paractinoplanes hotanensis</name>
    <dbReference type="NCBI Taxonomy" id="2906497"/>
    <lineage>
        <taxon>Bacteria</taxon>
        <taxon>Bacillati</taxon>
        <taxon>Actinomycetota</taxon>
        <taxon>Actinomycetes</taxon>
        <taxon>Micromonosporales</taxon>
        <taxon>Micromonosporaceae</taxon>
        <taxon>Paractinoplanes</taxon>
    </lineage>
</organism>
<dbReference type="PROSITE" id="PS01173">
    <property type="entry name" value="LIPASE_GDXG_HIS"/>
    <property type="match status" value="1"/>
</dbReference>
<reference evidence="4 5" key="1">
    <citation type="submission" date="2022-06" db="EMBL/GenBank/DDBJ databases">
        <title>Actinoplanes abujensis sp. nov., isolated from Nigerian arid soil.</title>
        <authorList>
            <person name="Ding P."/>
        </authorList>
    </citation>
    <scope>NUCLEOTIDE SEQUENCE [LARGE SCALE GENOMIC DNA]</scope>
    <source>
        <strain evidence="5">TRM88002</strain>
    </source>
</reference>
<dbReference type="GO" id="GO:0016787">
    <property type="term" value="F:hydrolase activity"/>
    <property type="evidence" value="ECO:0007669"/>
    <property type="project" value="UniProtKB-KW"/>
</dbReference>
<dbReference type="Gene3D" id="3.40.50.1820">
    <property type="entry name" value="alpha/beta hydrolase"/>
    <property type="match status" value="1"/>
</dbReference>
<feature type="domain" description="Alpha/beta hydrolase fold-3" evidence="3">
    <location>
        <begin position="80"/>
        <end position="150"/>
    </location>
</feature>
<name>A0ABT0XXS6_9ACTN</name>
<keyword evidence="5" id="KW-1185">Reference proteome</keyword>
<evidence type="ECO:0000259" key="3">
    <source>
        <dbReference type="Pfam" id="PF07859"/>
    </source>
</evidence>
<protein>
    <submittedName>
        <fullName evidence="4">Alpha/beta hydrolase</fullName>
    </submittedName>
</protein>
<dbReference type="Pfam" id="PF07859">
    <property type="entry name" value="Abhydrolase_3"/>
    <property type="match status" value="1"/>
</dbReference>
<dbReference type="RefSeq" id="WP_251798423.1">
    <property type="nucleotide sequence ID" value="NZ_JAMQOL010000016.1"/>
</dbReference>
<dbReference type="InterPro" id="IPR013094">
    <property type="entry name" value="AB_hydrolase_3"/>
</dbReference>
<evidence type="ECO:0000256" key="1">
    <source>
        <dbReference type="ARBA" id="ARBA00010515"/>
    </source>
</evidence>
<comment type="similarity">
    <text evidence="1">Belongs to the 'GDXG' lipolytic enzyme family.</text>
</comment>
<dbReference type="Proteomes" id="UP001523216">
    <property type="component" value="Unassembled WGS sequence"/>
</dbReference>
<dbReference type="SUPFAM" id="SSF53474">
    <property type="entry name" value="alpha/beta-Hydrolases"/>
    <property type="match status" value="1"/>
</dbReference>
<evidence type="ECO:0000313" key="4">
    <source>
        <dbReference type="EMBL" id="MCM4078583.1"/>
    </source>
</evidence>
<dbReference type="InterPro" id="IPR002168">
    <property type="entry name" value="Lipase_GDXG_HIS_AS"/>
</dbReference>
<evidence type="ECO:0000256" key="2">
    <source>
        <dbReference type="ARBA" id="ARBA00022801"/>
    </source>
</evidence>
<comment type="caution">
    <text evidence="4">The sequence shown here is derived from an EMBL/GenBank/DDBJ whole genome shotgun (WGS) entry which is preliminary data.</text>
</comment>
<sequence>MPAYYVIKATKADSFGGAVRSVSGMTTTTDLNRLLWEERAAGDTSRAWESLTAEPVGLREEAGDDGLWLRPPWAGDDRVVLAIHGGGFVSGSIATHRRMFGHLALASGLTTLVVDYGLVPDHVYPAQIEQVGAIYRRPAGRRVALAGDSCRWGWPCSTAGSMASPPSQCSSTRGSWRGFSHRRNTMRRCQGYECARLPSPSPRGSGPH</sequence>
<accession>A0ABT0XXS6</accession>
<dbReference type="EMBL" id="JAMQOL010000016">
    <property type="protein sequence ID" value="MCM4078583.1"/>
    <property type="molecule type" value="Genomic_DNA"/>
</dbReference>
<gene>
    <name evidence="4" type="ORF">LXN57_13490</name>
</gene>
<proteinExistence type="inferred from homology"/>